<reference evidence="9 10" key="1">
    <citation type="submission" date="2020-06" db="EMBL/GenBank/DDBJ databases">
        <authorList>
            <consortium name="Wellcome Sanger Institute Data Sharing"/>
        </authorList>
    </citation>
    <scope>NUCLEOTIDE SEQUENCE [LARGE SCALE GENOMIC DNA]</scope>
</reference>
<dbReference type="PANTHER" id="PTHR12931:SF15">
    <property type="entry name" value="UBIQUITIN THIOESTERASE OTUBAIN-LIKE"/>
    <property type="match status" value="1"/>
</dbReference>
<evidence type="ECO:0000256" key="4">
    <source>
        <dbReference type="ARBA" id="ARBA00022670"/>
    </source>
</evidence>
<keyword evidence="10" id="KW-1185">Reference proteome</keyword>
<gene>
    <name evidence="9" type="primary">OTUB2</name>
</gene>
<comment type="catalytic activity">
    <reaction evidence="1">
        <text>Thiol-dependent hydrolysis of ester, thioester, amide, peptide and isopeptide bonds formed by the C-terminal Gly of ubiquitin (a 76-residue protein attached to proteins as an intracellular targeting signal).</text>
        <dbReference type="EC" id="3.4.19.12"/>
    </reaction>
</comment>
<dbReference type="GeneTree" id="ENSGT00390000006979"/>
<protein>
    <recommendedName>
        <fullName evidence="3">ubiquitinyl hydrolase 1</fullName>
        <ecNumber evidence="3">3.4.19.12</ecNumber>
    </recommendedName>
</protein>
<dbReference type="FunFam" id="1.20.1300.20:FF:000001">
    <property type="entry name" value="Ubiquitin thioesterase OTUB1"/>
    <property type="match status" value="1"/>
</dbReference>
<reference evidence="9" key="2">
    <citation type="submission" date="2025-08" db="UniProtKB">
        <authorList>
            <consortium name="Ensembl"/>
        </authorList>
    </citation>
    <scope>IDENTIFICATION</scope>
</reference>
<evidence type="ECO:0000259" key="8">
    <source>
        <dbReference type="PROSITE" id="PS50802"/>
    </source>
</evidence>
<dbReference type="InterPro" id="IPR042467">
    <property type="entry name" value="Peptidase_C65_otubain_sub2"/>
</dbReference>
<evidence type="ECO:0000256" key="7">
    <source>
        <dbReference type="ARBA" id="ARBA00022807"/>
    </source>
</evidence>
<dbReference type="Pfam" id="PF10275">
    <property type="entry name" value="Peptidase_C65"/>
    <property type="match status" value="1"/>
</dbReference>
<dbReference type="Ensembl" id="ENSDCDT00010011970.1">
    <property type="protein sequence ID" value="ENSDCDP00010011445.1"/>
    <property type="gene ID" value="ENSDCDG00010005081.1"/>
</dbReference>
<dbReference type="InterPro" id="IPR019400">
    <property type="entry name" value="Peptidase_C65_otubain"/>
</dbReference>
<dbReference type="InterPro" id="IPR042468">
    <property type="entry name" value="Peptidase_C65_otubain_sub1"/>
</dbReference>
<dbReference type="AlphaFoldDB" id="A0AAY4ASX2"/>
<reference evidence="9" key="3">
    <citation type="submission" date="2025-09" db="UniProtKB">
        <authorList>
            <consortium name="Ensembl"/>
        </authorList>
    </citation>
    <scope>IDENTIFICATION</scope>
</reference>
<evidence type="ECO:0000256" key="2">
    <source>
        <dbReference type="ARBA" id="ARBA00006579"/>
    </source>
</evidence>
<evidence type="ECO:0000256" key="3">
    <source>
        <dbReference type="ARBA" id="ARBA00012759"/>
    </source>
</evidence>
<keyword evidence="7" id="KW-0788">Thiol protease</keyword>
<dbReference type="EC" id="3.4.19.12" evidence="3"/>
<accession>A0AAY4ASX2</accession>
<comment type="similarity">
    <text evidence="2">Belongs to the peptidase C65 family.</text>
</comment>
<dbReference type="GO" id="GO:0005634">
    <property type="term" value="C:nucleus"/>
    <property type="evidence" value="ECO:0007669"/>
    <property type="project" value="TreeGrafter"/>
</dbReference>
<organism evidence="9 10">
    <name type="scientific">Denticeps clupeoides</name>
    <name type="common">denticle herring</name>
    <dbReference type="NCBI Taxonomy" id="299321"/>
    <lineage>
        <taxon>Eukaryota</taxon>
        <taxon>Metazoa</taxon>
        <taxon>Chordata</taxon>
        <taxon>Craniata</taxon>
        <taxon>Vertebrata</taxon>
        <taxon>Euteleostomi</taxon>
        <taxon>Actinopterygii</taxon>
        <taxon>Neopterygii</taxon>
        <taxon>Teleostei</taxon>
        <taxon>Clupei</taxon>
        <taxon>Clupeiformes</taxon>
        <taxon>Denticipitoidei</taxon>
        <taxon>Denticipitidae</taxon>
        <taxon>Denticeps</taxon>
    </lineage>
</organism>
<keyword evidence="6" id="KW-0378">Hydrolase</keyword>
<dbReference type="GO" id="GO:0004843">
    <property type="term" value="F:cysteine-type deubiquitinase activity"/>
    <property type="evidence" value="ECO:0007669"/>
    <property type="project" value="UniProtKB-EC"/>
</dbReference>
<dbReference type="GO" id="GO:2000780">
    <property type="term" value="P:negative regulation of double-strand break repair"/>
    <property type="evidence" value="ECO:0007669"/>
    <property type="project" value="TreeGrafter"/>
</dbReference>
<evidence type="ECO:0000256" key="1">
    <source>
        <dbReference type="ARBA" id="ARBA00000707"/>
    </source>
</evidence>
<evidence type="ECO:0000313" key="9">
    <source>
        <dbReference type="Ensembl" id="ENSDCDP00010011445.1"/>
    </source>
</evidence>
<dbReference type="GO" id="GO:0043130">
    <property type="term" value="F:ubiquitin binding"/>
    <property type="evidence" value="ECO:0007669"/>
    <property type="project" value="TreeGrafter"/>
</dbReference>
<dbReference type="InterPro" id="IPR038765">
    <property type="entry name" value="Papain-like_cys_pep_sf"/>
</dbReference>
<keyword evidence="4" id="KW-0645">Protease</keyword>
<feature type="domain" description="OTU" evidence="8">
    <location>
        <begin position="27"/>
        <end position="214"/>
    </location>
</feature>
<proteinExistence type="inferred from homology"/>
<keyword evidence="5" id="KW-0833">Ubl conjugation pathway</keyword>
<sequence>RDMHKLVDTKQETSTLTRAFPEDVKYAFVRHVRGDGNCFYRALCFGLLESLLRDDRGMQSLKEKLIRSGRELLTAGFDERAFTDLLSIVRPDVGALDHEDVLLQLFNDQLISDSMVQYLRLLTSAYLQNHADFFQNFLEAPNLKVYCTQEVETMATECDHVEILALAEALDVGICIVSMEGRDGQLSCHILPEGTEPSLHLLYKTSHYDILYLTAQH</sequence>
<dbReference type="PROSITE" id="PS50802">
    <property type="entry name" value="OTU"/>
    <property type="match status" value="1"/>
</dbReference>
<evidence type="ECO:0000313" key="10">
    <source>
        <dbReference type="Proteomes" id="UP000694580"/>
    </source>
</evidence>
<dbReference type="Gene3D" id="1.20.1300.20">
    <property type="entry name" value="Peptidase C65 Otubain, subdomain 2"/>
    <property type="match status" value="1"/>
</dbReference>
<dbReference type="SUPFAM" id="SSF54001">
    <property type="entry name" value="Cysteine proteinases"/>
    <property type="match status" value="1"/>
</dbReference>
<evidence type="ECO:0000256" key="5">
    <source>
        <dbReference type="ARBA" id="ARBA00022786"/>
    </source>
</evidence>
<dbReference type="GO" id="GO:0071108">
    <property type="term" value="P:protein K48-linked deubiquitination"/>
    <property type="evidence" value="ECO:0007669"/>
    <property type="project" value="TreeGrafter"/>
</dbReference>
<dbReference type="InterPro" id="IPR003323">
    <property type="entry name" value="OTU_dom"/>
</dbReference>
<dbReference type="GO" id="GO:0006508">
    <property type="term" value="P:proteolysis"/>
    <property type="evidence" value="ECO:0007669"/>
    <property type="project" value="UniProtKB-KW"/>
</dbReference>
<name>A0AAY4ASX2_9TELE</name>
<dbReference type="Proteomes" id="UP000694580">
    <property type="component" value="Chromosome 1"/>
</dbReference>
<evidence type="ECO:0000256" key="6">
    <source>
        <dbReference type="ARBA" id="ARBA00022801"/>
    </source>
</evidence>
<dbReference type="PANTHER" id="PTHR12931">
    <property type="entry name" value="UBIQUITIN THIOLESTERASE PROTEIN OTUB"/>
    <property type="match status" value="1"/>
</dbReference>
<dbReference type="Gene3D" id="3.30.200.60">
    <property type="entry name" value="Peptidase C65 Otubain, subdomain 1"/>
    <property type="match status" value="1"/>
</dbReference>